<dbReference type="eggNOG" id="ENOG502R9UG">
    <property type="taxonomic scope" value="Eukaryota"/>
</dbReference>
<evidence type="ECO:0000313" key="2">
    <source>
        <dbReference type="EMBL" id="EDV95570.1"/>
    </source>
</evidence>
<evidence type="ECO:0000256" key="1">
    <source>
        <dbReference type="SAM" id="SignalP"/>
    </source>
</evidence>
<feature type="signal peptide" evidence="1">
    <location>
        <begin position="1"/>
        <end position="20"/>
    </location>
</feature>
<dbReference type="InParanoid" id="B4IZ48"/>
<organism evidence="3">
    <name type="scientific">Drosophila grimshawi</name>
    <name type="common">Hawaiian fruit fly</name>
    <name type="synonym">Idiomyia grimshawi</name>
    <dbReference type="NCBI Taxonomy" id="7222"/>
    <lineage>
        <taxon>Eukaryota</taxon>
        <taxon>Metazoa</taxon>
        <taxon>Ecdysozoa</taxon>
        <taxon>Arthropoda</taxon>
        <taxon>Hexapoda</taxon>
        <taxon>Insecta</taxon>
        <taxon>Pterygota</taxon>
        <taxon>Neoptera</taxon>
        <taxon>Endopterygota</taxon>
        <taxon>Diptera</taxon>
        <taxon>Brachycera</taxon>
        <taxon>Muscomorpha</taxon>
        <taxon>Ephydroidea</taxon>
        <taxon>Drosophilidae</taxon>
        <taxon>Drosophila</taxon>
        <taxon>Hawaiian Drosophila</taxon>
    </lineage>
</organism>
<dbReference type="Proteomes" id="UP000001070">
    <property type="component" value="Unassembled WGS sequence"/>
</dbReference>
<feature type="chain" id="PRO_5002811180" evidence="1">
    <location>
        <begin position="21"/>
        <end position="97"/>
    </location>
</feature>
<evidence type="ECO:0000313" key="3">
    <source>
        <dbReference type="Proteomes" id="UP000001070"/>
    </source>
</evidence>
<proteinExistence type="predicted"/>
<name>B4IZ48_DROGR</name>
<dbReference type="KEGG" id="dgr:6558959"/>
<sequence>MAHKSNCLLLFAALFVIAAGQYYTPYNPYNTPSPTFSSLTGYYYTTPPPPYYNPNNPYYNDMQIRIWPYVIGQYLYPSYYNNYNLNPYAYPNNLGKK</sequence>
<dbReference type="AlphaFoldDB" id="B4IZ48"/>
<keyword evidence="3" id="KW-1185">Reference proteome</keyword>
<protein>
    <submittedName>
        <fullName evidence="2">GH15778</fullName>
    </submittedName>
</protein>
<dbReference type="HOGENOM" id="CLU_2148414_0_0_1"/>
<accession>B4IZ48</accession>
<gene>
    <name evidence="2" type="primary">Dgri\GH15778</name>
    <name evidence="2" type="ORF">Dgri_GH15778</name>
</gene>
<dbReference type="OMA" id="MQIRIWP"/>
<reference evidence="2 3" key="1">
    <citation type="journal article" date="2007" name="Nature">
        <title>Evolution of genes and genomes on the Drosophila phylogeny.</title>
        <authorList>
            <consortium name="Drosophila 12 Genomes Consortium"/>
            <person name="Clark A.G."/>
            <person name="Eisen M.B."/>
            <person name="Smith D.R."/>
            <person name="Bergman C.M."/>
            <person name="Oliver B."/>
            <person name="Markow T.A."/>
            <person name="Kaufman T.C."/>
            <person name="Kellis M."/>
            <person name="Gelbart W."/>
            <person name="Iyer V.N."/>
            <person name="Pollard D.A."/>
            <person name="Sackton T.B."/>
            <person name="Larracuente A.M."/>
            <person name="Singh N.D."/>
            <person name="Abad J.P."/>
            <person name="Abt D.N."/>
            <person name="Adryan B."/>
            <person name="Aguade M."/>
            <person name="Akashi H."/>
            <person name="Anderson W.W."/>
            <person name="Aquadro C.F."/>
            <person name="Ardell D.H."/>
            <person name="Arguello R."/>
            <person name="Artieri C.G."/>
            <person name="Barbash D.A."/>
            <person name="Barker D."/>
            <person name="Barsanti P."/>
            <person name="Batterham P."/>
            <person name="Batzoglou S."/>
            <person name="Begun D."/>
            <person name="Bhutkar A."/>
            <person name="Blanco E."/>
            <person name="Bosak S.A."/>
            <person name="Bradley R.K."/>
            <person name="Brand A.D."/>
            <person name="Brent M.R."/>
            <person name="Brooks A.N."/>
            <person name="Brown R.H."/>
            <person name="Butlin R.K."/>
            <person name="Caggese C."/>
            <person name="Calvi B.R."/>
            <person name="Bernardo de Carvalho A."/>
            <person name="Caspi A."/>
            <person name="Castrezana S."/>
            <person name="Celniker S.E."/>
            <person name="Chang J.L."/>
            <person name="Chapple C."/>
            <person name="Chatterji S."/>
            <person name="Chinwalla A."/>
            <person name="Civetta A."/>
            <person name="Clifton S.W."/>
            <person name="Comeron J.M."/>
            <person name="Costello J.C."/>
            <person name="Coyne J.A."/>
            <person name="Daub J."/>
            <person name="David R.G."/>
            <person name="Delcher A.L."/>
            <person name="Delehaunty K."/>
            <person name="Do C.B."/>
            <person name="Ebling H."/>
            <person name="Edwards K."/>
            <person name="Eickbush T."/>
            <person name="Evans J.D."/>
            <person name="Filipski A."/>
            <person name="Findeiss S."/>
            <person name="Freyhult E."/>
            <person name="Fulton L."/>
            <person name="Fulton R."/>
            <person name="Garcia A.C."/>
            <person name="Gardiner A."/>
            <person name="Garfield D.A."/>
            <person name="Garvin B.E."/>
            <person name="Gibson G."/>
            <person name="Gilbert D."/>
            <person name="Gnerre S."/>
            <person name="Godfrey J."/>
            <person name="Good R."/>
            <person name="Gotea V."/>
            <person name="Gravely B."/>
            <person name="Greenberg A.J."/>
            <person name="Griffiths-Jones S."/>
            <person name="Gross S."/>
            <person name="Guigo R."/>
            <person name="Gustafson E.A."/>
            <person name="Haerty W."/>
            <person name="Hahn M.W."/>
            <person name="Halligan D.L."/>
            <person name="Halpern A.L."/>
            <person name="Halter G.M."/>
            <person name="Han M.V."/>
            <person name="Heger A."/>
            <person name="Hillier L."/>
            <person name="Hinrichs A.S."/>
            <person name="Holmes I."/>
            <person name="Hoskins R.A."/>
            <person name="Hubisz M.J."/>
            <person name="Hultmark D."/>
            <person name="Huntley M.A."/>
            <person name="Jaffe D.B."/>
            <person name="Jagadeeshan S."/>
            <person name="Jeck W.R."/>
            <person name="Johnson J."/>
            <person name="Jones C.D."/>
            <person name="Jordan W.C."/>
            <person name="Karpen G.H."/>
            <person name="Kataoka E."/>
            <person name="Keightley P.D."/>
            <person name="Kheradpour P."/>
            <person name="Kirkness E.F."/>
            <person name="Koerich L.B."/>
            <person name="Kristiansen K."/>
            <person name="Kudrna D."/>
            <person name="Kulathinal R.J."/>
            <person name="Kumar S."/>
            <person name="Kwok R."/>
            <person name="Lander E."/>
            <person name="Langley C.H."/>
            <person name="Lapoint R."/>
            <person name="Lazzaro B.P."/>
            <person name="Lee S.J."/>
            <person name="Levesque L."/>
            <person name="Li R."/>
            <person name="Lin C.F."/>
            <person name="Lin M.F."/>
            <person name="Lindblad-Toh K."/>
            <person name="Llopart A."/>
            <person name="Long M."/>
            <person name="Low L."/>
            <person name="Lozovsky E."/>
            <person name="Lu J."/>
            <person name="Luo M."/>
            <person name="Machado C.A."/>
            <person name="Makalowski W."/>
            <person name="Marzo M."/>
            <person name="Matsuda M."/>
            <person name="Matzkin L."/>
            <person name="McAllister B."/>
            <person name="McBride C.S."/>
            <person name="McKernan B."/>
            <person name="McKernan K."/>
            <person name="Mendez-Lago M."/>
            <person name="Minx P."/>
            <person name="Mollenhauer M.U."/>
            <person name="Montooth K."/>
            <person name="Mount S.M."/>
            <person name="Mu X."/>
            <person name="Myers E."/>
            <person name="Negre B."/>
            <person name="Newfeld S."/>
            <person name="Nielsen R."/>
            <person name="Noor M.A."/>
            <person name="O'Grady P."/>
            <person name="Pachter L."/>
            <person name="Papaceit M."/>
            <person name="Parisi M.J."/>
            <person name="Parisi M."/>
            <person name="Parts L."/>
            <person name="Pedersen J.S."/>
            <person name="Pesole G."/>
            <person name="Phillippy A.M."/>
            <person name="Ponting C.P."/>
            <person name="Pop M."/>
            <person name="Porcelli D."/>
            <person name="Powell J.R."/>
            <person name="Prohaska S."/>
            <person name="Pruitt K."/>
            <person name="Puig M."/>
            <person name="Quesneville H."/>
            <person name="Ram K.R."/>
            <person name="Rand D."/>
            <person name="Rasmussen M.D."/>
            <person name="Reed L.K."/>
            <person name="Reenan R."/>
            <person name="Reily A."/>
            <person name="Remington K.A."/>
            <person name="Rieger T.T."/>
            <person name="Ritchie M.G."/>
            <person name="Robin C."/>
            <person name="Rogers Y.H."/>
            <person name="Rohde C."/>
            <person name="Rozas J."/>
            <person name="Rubenfield M.J."/>
            <person name="Ruiz A."/>
            <person name="Russo S."/>
            <person name="Salzberg S.L."/>
            <person name="Sanchez-Gracia A."/>
            <person name="Saranga D.J."/>
            <person name="Sato H."/>
            <person name="Schaeffer S.W."/>
            <person name="Schatz M.C."/>
            <person name="Schlenke T."/>
            <person name="Schwartz R."/>
            <person name="Segarra C."/>
            <person name="Singh R.S."/>
            <person name="Sirot L."/>
            <person name="Sirota M."/>
            <person name="Sisneros N.B."/>
            <person name="Smith C.D."/>
            <person name="Smith T.F."/>
            <person name="Spieth J."/>
            <person name="Stage D.E."/>
            <person name="Stark A."/>
            <person name="Stephan W."/>
            <person name="Strausberg R.L."/>
            <person name="Strempel S."/>
            <person name="Sturgill D."/>
            <person name="Sutton G."/>
            <person name="Sutton G.G."/>
            <person name="Tao W."/>
            <person name="Teichmann S."/>
            <person name="Tobari Y.N."/>
            <person name="Tomimura Y."/>
            <person name="Tsolas J.M."/>
            <person name="Valente V.L."/>
            <person name="Venter E."/>
            <person name="Venter J.C."/>
            <person name="Vicario S."/>
            <person name="Vieira F.G."/>
            <person name="Vilella A.J."/>
            <person name="Villasante A."/>
            <person name="Walenz B."/>
            <person name="Wang J."/>
            <person name="Wasserman M."/>
            <person name="Watts T."/>
            <person name="Wilson D."/>
            <person name="Wilson R.K."/>
            <person name="Wing R.A."/>
            <person name="Wolfner M.F."/>
            <person name="Wong A."/>
            <person name="Wong G.K."/>
            <person name="Wu C.I."/>
            <person name="Wu G."/>
            <person name="Yamamoto D."/>
            <person name="Yang H.P."/>
            <person name="Yang S.P."/>
            <person name="Yorke J.A."/>
            <person name="Yoshida K."/>
            <person name="Zdobnov E."/>
            <person name="Zhang P."/>
            <person name="Zhang Y."/>
            <person name="Zimin A.V."/>
            <person name="Baldwin J."/>
            <person name="Abdouelleil A."/>
            <person name="Abdulkadir J."/>
            <person name="Abebe A."/>
            <person name="Abera B."/>
            <person name="Abreu J."/>
            <person name="Acer S.C."/>
            <person name="Aftuck L."/>
            <person name="Alexander A."/>
            <person name="An P."/>
            <person name="Anderson E."/>
            <person name="Anderson S."/>
            <person name="Arachi H."/>
            <person name="Azer M."/>
            <person name="Bachantsang P."/>
            <person name="Barry A."/>
            <person name="Bayul T."/>
            <person name="Berlin A."/>
            <person name="Bessette D."/>
            <person name="Bloom T."/>
            <person name="Blye J."/>
            <person name="Boguslavskiy L."/>
            <person name="Bonnet C."/>
            <person name="Boukhgalter B."/>
            <person name="Bourzgui I."/>
            <person name="Brown A."/>
            <person name="Cahill P."/>
            <person name="Channer S."/>
            <person name="Cheshatsang Y."/>
            <person name="Chuda L."/>
            <person name="Citroen M."/>
            <person name="Collymore A."/>
            <person name="Cooke P."/>
            <person name="Costello M."/>
            <person name="D'Aco K."/>
            <person name="Daza R."/>
            <person name="De Haan G."/>
            <person name="DeGray S."/>
            <person name="DeMaso C."/>
            <person name="Dhargay N."/>
            <person name="Dooley K."/>
            <person name="Dooley E."/>
            <person name="Doricent M."/>
            <person name="Dorje P."/>
            <person name="Dorjee K."/>
            <person name="Dupes A."/>
            <person name="Elong R."/>
            <person name="Falk J."/>
            <person name="Farina A."/>
            <person name="Faro S."/>
            <person name="Ferguson D."/>
            <person name="Fisher S."/>
            <person name="Foley C.D."/>
            <person name="Franke A."/>
            <person name="Friedrich D."/>
            <person name="Gadbois L."/>
            <person name="Gearin G."/>
            <person name="Gearin C.R."/>
            <person name="Giannoukos G."/>
            <person name="Goode T."/>
            <person name="Graham J."/>
            <person name="Grandbois E."/>
            <person name="Grewal S."/>
            <person name="Gyaltsen K."/>
            <person name="Hafez N."/>
            <person name="Hagos B."/>
            <person name="Hall J."/>
            <person name="Henson C."/>
            <person name="Hollinger A."/>
            <person name="Honan T."/>
            <person name="Huard M.D."/>
            <person name="Hughes L."/>
            <person name="Hurhula B."/>
            <person name="Husby M.E."/>
            <person name="Kamat A."/>
            <person name="Kanga B."/>
            <person name="Kashin S."/>
            <person name="Khazanovich D."/>
            <person name="Kisner P."/>
            <person name="Lance K."/>
            <person name="Lara M."/>
            <person name="Lee W."/>
            <person name="Lennon N."/>
            <person name="Letendre F."/>
            <person name="LeVine R."/>
            <person name="Lipovsky A."/>
            <person name="Liu X."/>
            <person name="Liu J."/>
            <person name="Liu S."/>
            <person name="Lokyitsang T."/>
            <person name="Lokyitsang Y."/>
            <person name="Lubonja R."/>
            <person name="Lui A."/>
            <person name="MacDonald P."/>
            <person name="Magnisalis V."/>
            <person name="Maru K."/>
            <person name="Matthews C."/>
            <person name="McCusker W."/>
            <person name="McDonough S."/>
            <person name="Mehta T."/>
            <person name="Meldrim J."/>
            <person name="Meneus L."/>
            <person name="Mihai O."/>
            <person name="Mihalev A."/>
            <person name="Mihova T."/>
            <person name="Mittelman R."/>
            <person name="Mlenga V."/>
            <person name="Montmayeur A."/>
            <person name="Mulrain L."/>
            <person name="Navidi A."/>
            <person name="Naylor J."/>
            <person name="Negash T."/>
            <person name="Nguyen T."/>
            <person name="Nguyen N."/>
            <person name="Nicol R."/>
            <person name="Norbu C."/>
            <person name="Norbu N."/>
            <person name="Novod N."/>
            <person name="O'Neill B."/>
            <person name="Osman S."/>
            <person name="Markiewicz E."/>
            <person name="Oyono O.L."/>
            <person name="Patti C."/>
            <person name="Phunkhang P."/>
            <person name="Pierre F."/>
            <person name="Priest M."/>
            <person name="Raghuraman S."/>
            <person name="Rege F."/>
            <person name="Reyes R."/>
            <person name="Rise C."/>
            <person name="Rogov P."/>
            <person name="Ross K."/>
            <person name="Ryan E."/>
            <person name="Settipalli S."/>
            <person name="Shea T."/>
            <person name="Sherpa N."/>
            <person name="Shi L."/>
            <person name="Shih D."/>
            <person name="Sparrow T."/>
            <person name="Spaulding J."/>
            <person name="Stalker J."/>
            <person name="Stange-Thomann N."/>
            <person name="Stavropoulos S."/>
            <person name="Stone C."/>
            <person name="Strader C."/>
            <person name="Tesfaye S."/>
            <person name="Thomson T."/>
            <person name="Thoulutsang Y."/>
            <person name="Thoulutsang D."/>
            <person name="Topham K."/>
            <person name="Topping I."/>
            <person name="Tsamla T."/>
            <person name="Vassiliev H."/>
            <person name="Vo A."/>
            <person name="Wangchuk T."/>
            <person name="Wangdi T."/>
            <person name="Weiand M."/>
            <person name="Wilkinson J."/>
            <person name="Wilson A."/>
            <person name="Yadav S."/>
            <person name="Young G."/>
            <person name="Yu Q."/>
            <person name="Zembek L."/>
            <person name="Zhong D."/>
            <person name="Zimmer A."/>
            <person name="Zwirko Z."/>
            <person name="Jaffe D.B."/>
            <person name="Alvarez P."/>
            <person name="Brockman W."/>
            <person name="Butler J."/>
            <person name="Chin C."/>
            <person name="Gnerre S."/>
            <person name="Grabherr M."/>
            <person name="Kleber M."/>
            <person name="Mauceli E."/>
            <person name="MacCallum I."/>
        </authorList>
    </citation>
    <scope>NUCLEOTIDE SEQUENCE [LARGE SCALE GENOMIC DNA]</scope>
    <source>
        <strain evidence="3">Tucson 15287-2541.00</strain>
    </source>
</reference>
<dbReference type="EMBL" id="CH916366">
    <property type="protein sequence ID" value="EDV95570.1"/>
    <property type="molecule type" value="Genomic_DNA"/>
</dbReference>
<keyword evidence="1" id="KW-0732">Signal</keyword>